<evidence type="ECO:0000256" key="1">
    <source>
        <dbReference type="SAM" id="MobiDB-lite"/>
    </source>
</evidence>
<dbReference type="EMBL" id="BMMM01000006">
    <property type="protein sequence ID" value="GGN65478.1"/>
    <property type="molecule type" value="Genomic_DNA"/>
</dbReference>
<dbReference type="Proteomes" id="UP000600365">
    <property type="component" value="Unassembled WGS sequence"/>
</dbReference>
<evidence type="ECO:0000313" key="3">
    <source>
        <dbReference type="Proteomes" id="UP000600365"/>
    </source>
</evidence>
<feature type="region of interest" description="Disordered" evidence="1">
    <location>
        <begin position="25"/>
        <end position="50"/>
    </location>
</feature>
<proteinExistence type="predicted"/>
<dbReference type="RefSeq" id="WP_189186999.1">
    <property type="nucleotide sequence ID" value="NZ_BMMM01000006.1"/>
</dbReference>
<comment type="caution">
    <text evidence="2">The sequence shown here is derived from an EMBL/GenBank/DDBJ whole genome shotgun (WGS) entry which is preliminary data.</text>
</comment>
<reference evidence="2 3" key="1">
    <citation type="journal article" date="2014" name="Int. J. Syst. Evol. Microbiol.">
        <title>Complete genome sequence of Corynebacterium casei LMG S-19264T (=DSM 44701T), isolated from a smear-ripened cheese.</title>
        <authorList>
            <consortium name="US DOE Joint Genome Institute (JGI-PGF)"/>
            <person name="Walter F."/>
            <person name="Albersmeier A."/>
            <person name="Kalinowski J."/>
            <person name="Ruckert C."/>
        </authorList>
    </citation>
    <scope>NUCLEOTIDE SEQUENCE [LARGE SCALE GENOMIC DNA]</scope>
    <source>
        <strain evidence="2 3">CGMCC 4.7111</strain>
    </source>
</reference>
<accession>A0A917Y4K4</accession>
<gene>
    <name evidence="2" type="ORF">GCM10011579_035940</name>
</gene>
<sequence>MRRAPDSSRLFALVGATSGYTLKALSDPTLNNPTLTVNASSTATRAKPLR</sequence>
<name>A0A917Y4K4_9ACTN</name>
<evidence type="ECO:0000313" key="2">
    <source>
        <dbReference type="EMBL" id="GGN65478.1"/>
    </source>
</evidence>
<organism evidence="2 3">
    <name type="scientific">Streptomyces albiflavescens</name>
    <dbReference type="NCBI Taxonomy" id="1623582"/>
    <lineage>
        <taxon>Bacteria</taxon>
        <taxon>Bacillati</taxon>
        <taxon>Actinomycetota</taxon>
        <taxon>Actinomycetes</taxon>
        <taxon>Kitasatosporales</taxon>
        <taxon>Streptomycetaceae</taxon>
        <taxon>Streptomyces</taxon>
    </lineage>
</organism>
<protein>
    <submittedName>
        <fullName evidence="2">Uncharacterized protein</fullName>
    </submittedName>
</protein>
<feature type="compositionally biased region" description="Polar residues" evidence="1">
    <location>
        <begin position="28"/>
        <end position="44"/>
    </location>
</feature>
<keyword evidence="3" id="KW-1185">Reference proteome</keyword>
<dbReference type="AlphaFoldDB" id="A0A917Y4K4"/>